<proteinExistence type="predicted"/>
<dbReference type="EMBL" id="CAEQ01000804">
    <property type="protein sequence ID" value="CCD12597.1"/>
    <property type="molecule type" value="Genomic_DNA"/>
</dbReference>
<dbReference type="AlphaFoldDB" id="F9W5Z4"/>
<comment type="caution">
    <text evidence="2">The sequence shown here is derived from an EMBL/GenBank/DDBJ whole genome shotgun (WGS) entry which is preliminary data.</text>
</comment>
<feature type="compositionally biased region" description="Polar residues" evidence="1">
    <location>
        <begin position="97"/>
        <end position="106"/>
    </location>
</feature>
<evidence type="ECO:0000256" key="1">
    <source>
        <dbReference type="SAM" id="MobiDB-lite"/>
    </source>
</evidence>
<feature type="compositionally biased region" description="Basic and acidic residues" evidence="1">
    <location>
        <begin position="70"/>
        <end position="86"/>
    </location>
</feature>
<name>F9W5Z4_TRYCI</name>
<protein>
    <submittedName>
        <fullName evidence="2">Uncharacterized protein</fullName>
    </submittedName>
</protein>
<feature type="region of interest" description="Disordered" evidence="1">
    <location>
        <begin position="55"/>
        <end position="106"/>
    </location>
</feature>
<feature type="region of interest" description="Disordered" evidence="1">
    <location>
        <begin position="1"/>
        <end position="43"/>
    </location>
</feature>
<reference evidence="3" key="1">
    <citation type="submission" date="2011-07" db="EMBL/GenBank/DDBJ databases">
        <title>Divergent evolution of antigenic variation in African trypanosomes.</title>
        <authorList>
            <person name="Jackson A.P."/>
            <person name="Berry A."/>
            <person name="Allison H.C."/>
            <person name="Burton P."/>
            <person name="Anderson J."/>
            <person name="Aslett M."/>
            <person name="Brown R."/>
            <person name="Corton N."/>
            <person name="Harris D."/>
            <person name="Hauser H."/>
            <person name="Gamble J."/>
            <person name="Gilderthorp R."/>
            <person name="McQuillan J."/>
            <person name="Quail M.A."/>
            <person name="Sanders M."/>
            <person name="Van Tonder A."/>
            <person name="Ginger M.L."/>
            <person name="Donelson J.E."/>
            <person name="Field M.C."/>
            <person name="Barry J.D."/>
            <person name="Berriman M."/>
            <person name="Hertz-Fowler C."/>
        </authorList>
    </citation>
    <scope>NUCLEOTIDE SEQUENCE [LARGE SCALE GENOMIC DNA]</scope>
    <source>
        <strain evidence="3">IL3000</strain>
    </source>
</reference>
<sequence length="146" mass="16283">MPSVKLIFRCRHSKPQPVRDKQLSASLYRRPFRSQSRLEPAALCQKGSKAATAAIQRLGPFSHASQQSPNEKRKERNGSIEGKDPYSNEVTAPTAGPQGSCSGTHTHQLMKRVEQIKSGVCTVEDKQWEKAISACNGQFMLLEKRF</sequence>
<gene>
    <name evidence="2" type="ORF">TCIL3000_0_34630</name>
</gene>
<keyword evidence="3" id="KW-1185">Reference proteome</keyword>
<reference evidence="2 3" key="2">
    <citation type="journal article" date="2012" name="Proc. Natl. Acad. Sci. U.S.A.">
        <title>Antigenic diversity is generated by distinct evolutionary mechanisms in African trypanosome species.</title>
        <authorList>
            <person name="Jackson A.P."/>
            <person name="Berry A."/>
            <person name="Aslett M."/>
            <person name="Allison H.C."/>
            <person name="Burton P."/>
            <person name="Vavrova-Anderson J."/>
            <person name="Brown R."/>
            <person name="Browne H."/>
            <person name="Corton N."/>
            <person name="Hauser H."/>
            <person name="Gamble J."/>
            <person name="Gilderthorp R."/>
            <person name="Marcello L."/>
            <person name="McQuillan J."/>
            <person name="Otto T.D."/>
            <person name="Quail M.A."/>
            <person name="Sanders M.J."/>
            <person name="van Tonder A."/>
            <person name="Ginger M.L."/>
            <person name="Field M.C."/>
            <person name="Barry J.D."/>
            <person name="Hertz-Fowler C."/>
            <person name="Berriman M."/>
        </authorList>
    </citation>
    <scope>NUCLEOTIDE SEQUENCE [LARGE SCALE GENOMIC DNA]</scope>
    <source>
        <strain evidence="2 3">IL3000</strain>
    </source>
</reference>
<evidence type="ECO:0000313" key="3">
    <source>
        <dbReference type="Proteomes" id="UP000000702"/>
    </source>
</evidence>
<accession>F9W5Z4</accession>
<organism evidence="2 3">
    <name type="scientific">Trypanosoma congolense (strain IL3000)</name>
    <dbReference type="NCBI Taxonomy" id="1068625"/>
    <lineage>
        <taxon>Eukaryota</taxon>
        <taxon>Discoba</taxon>
        <taxon>Euglenozoa</taxon>
        <taxon>Kinetoplastea</taxon>
        <taxon>Metakinetoplastina</taxon>
        <taxon>Trypanosomatida</taxon>
        <taxon>Trypanosomatidae</taxon>
        <taxon>Trypanosoma</taxon>
        <taxon>Nannomonas</taxon>
    </lineage>
</organism>
<evidence type="ECO:0000313" key="2">
    <source>
        <dbReference type="EMBL" id="CCD12597.1"/>
    </source>
</evidence>
<dbReference type="Proteomes" id="UP000000702">
    <property type="component" value="Unassembled WGS sequence"/>
</dbReference>